<dbReference type="EMBL" id="AVOT02047798">
    <property type="protein sequence ID" value="MBW0543075.1"/>
    <property type="molecule type" value="Genomic_DNA"/>
</dbReference>
<gene>
    <name evidence="1" type="ORF">O181_082790</name>
</gene>
<proteinExistence type="predicted"/>
<comment type="caution">
    <text evidence="1">The sequence shown here is derived from an EMBL/GenBank/DDBJ whole genome shotgun (WGS) entry which is preliminary data.</text>
</comment>
<dbReference type="Proteomes" id="UP000765509">
    <property type="component" value="Unassembled WGS sequence"/>
</dbReference>
<protein>
    <submittedName>
        <fullName evidence="1">Uncharacterized protein</fullName>
    </submittedName>
</protein>
<evidence type="ECO:0000313" key="2">
    <source>
        <dbReference type="Proteomes" id="UP000765509"/>
    </source>
</evidence>
<evidence type="ECO:0000313" key="1">
    <source>
        <dbReference type="EMBL" id="MBW0543075.1"/>
    </source>
</evidence>
<reference evidence="1" key="1">
    <citation type="submission" date="2021-03" db="EMBL/GenBank/DDBJ databases">
        <title>Draft genome sequence of rust myrtle Austropuccinia psidii MF-1, a brazilian biotype.</title>
        <authorList>
            <person name="Quecine M.C."/>
            <person name="Pachon D.M.R."/>
            <person name="Bonatelli M.L."/>
            <person name="Correr F.H."/>
            <person name="Franceschini L.M."/>
            <person name="Leite T.F."/>
            <person name="Margarido G.R.A."/>
            <person name="Almeida C.A."/>
            <person name="Ferrarezi J.A."/>
            <person name="Labate C.A."/>
        </authorList>
    </citation>
    <scope>NUCLEOTIDE SEQUENCE</scope>
    <source>
        <strain evidence="1">MF-1</strain>
    </source>
</reference>
<feature type="non-terminal residue" evidence="1">
    <location>
        <position position="180"/>
    </location>
</feature>
<sequence>MLAAPTKPPTGDHSSSDDEGYQTKIITLTRDKWVQWSCQLENFLVGKGNEDLLSPPSESDKISLKFKKRNGSALALLWTCVCSDMHGVLLAHKNSFYDSWEALGKACGKNSVVVMCETLFKLMSLQFEPGSSLEKHINTFQKAYANYESITLNSANRMTILSDFAAAFFIQSLNQDRELS</sequence>
<accession>A0A9Q3FLW2</accession>
<keyword evidence="2" id="KW-1185">Reference proteome</keyword>
<organism evidence="1 2">
    <name type="scientific">Austropuccinia psidii MF-1</name>
    <dbReference type="NCBI Taxonomy" id="1389203"/>
    <lineage>
        <taxon>Eukaryota</taxon>
        <taxon>Fungi</taxon>
        <taxon>Dikarya</taxon>
        <taxon>Basidiomycota</taxon>
        <taxon>Pucciniomycotina</taxon>
        <taxon>Pucciniomycetes</taxon>
        <taxon>Pucciniales</taxon>
        <taxon>Sphaerophragmiaceae</taxon>
        <taxon>Austropuccinia</taxon>
    </lineage>
</organism>
<dbReference type="AlphaFoldDB" id="A0A9Q3FLW2"/>
<dbReference type="OrthoDB" id="2515196at2759"/>
<name>A0A9Q3FLW2_9BASI</name>